<keyword evidence="2" id="KW-1185">Reference proteome</keyword>
<accession>A0ACC3SHG7</accession>
<comment type="caution">
    <text evidence="1">The sequence shown here is derived from an EMBL/GenBank/DDBJ whole genome shotgun (WGS) entry which is preliminary data.</text>
</comment>
<proteinExistence type="predicted"/>
<dbReference type="EMBL" id="JAMKPW020000011">
    <property type="protein sequence ID" value="KAK8213500.1"/>
    <property type="molecule type" value="Genomic_DNA"/>
</dbReference>
<dbReference type="Proteomes" id="UP001320706">
    <property type="component" value="Unassembled WGS sequence"/>
</dbReference>
<sequence length="97" mass="10611">MTVMLLPHRGPTVTASEFEALPPLIQRPGYHGRSGVVHVIAGQGPTGSLHERRTDPHQSTMRISPSECSSRGALDDRGATCQYSISPEHKPYYQTTL</sequence>
<organism evidence="1 2">
    <name type="scientific">Zalaria obscura</name>
    <dbReference type="NCBI Taxonomy" id="2024903"/>
    <lineage>
        <taxon>Eukaryota</taxon>
        <taxon>Fungi</taxon>
        <taxon>Dikarya</taxon>
        <taxon>Ascomycota</taxon>
        <taxon>Pezizomycotina</taxon>
        <taxon>Dothideomycetes</taxon>
        <taxon>Dothideomycetidae</taxon>
        <taxon>Dothideales</taxon>
        <taxon>Zalariaceae</taxon>
        <taxon>Zalaria</taxon>
    </lineage>
</organism>
<protein>
    <submittedName>
        <fullName evidence="1">Uncharacterized protein</fullName>
    </submittedName>
</protein>
<gene>
    <name evidence="1" type="ORF">M8818_002802</name>
</gene>
<reference evidence="1" key="1">
    <citation type="submission" date="2024-02" db="EMBL/GenBank/DDBJ databases">
        <title>Metagenome Assembled Genome of Zalaria obscura JY119.</title>
        <authorList>
            <person name="Vighnesh L."/>
            <person name="Jagadeeshwari U."/>
            <person name="Venkata Ramana C."/>
            <person name="Sasikala C."/>
        </authorList>
    </citation>
    <scope>NUCLEOTIDE SEQUENCE</scope>
    <source>
        <strain evidence="1">JY119</strain>
    </source>
</reference>
<name>A0ACC3SHG7_9PEZI</name>
<evidence type="ECO:0000313" key="1">
    <source>
        <dbReference type="EMBL" id="KAK8213500.1"/>
    </source>
</evidence>
<evidence type="ECO:0000313" key="2">
    <source>
        <dbReference type="Proteomes" id="UP001320706"/>
    </source>
</evidence>